<keyword evidence="4" id="KW-0436">Ligase</keyword>
<evidence type="ECO:0000256" key="8">
    <source>
        <dbReference type="ARBA" id="ARBA00022946"/>
    </source>
</evidence>
<accession>A0A9N9LLC6</accession>
<dbReference type="InterPro" id="IPR004530">
    <property type="entry name" value="Phe-tRNA-synth_IIc_mito"/>
</dbReference>
<dbReference type="Gene3D" id="3.30.930.10">
    <property type="entry name" value="Bira Bifunctional Protein, Domain 2"/>
    <property type="match status" value="1"/>
</dbReference>
<evidence type="ECO:0000256" key="4">
    <source>
        <dbReference type="ARBA" id="ARBA00022598"/>
    </source>
</evidence>
<dbReference type="GO" id="GO:0005524">
    <property type="term" value="F:ATP binding"/>
    <property type="evidence" value="ECO:0007669"/>
    <property type="project" value="UniProtKB-KW"/>
</dbReference>
<dbReference type="PROSITE" id="PS50862">
    <property type="entry name" value="AA_TRNA_LIGASE_II"/>
    <property type="match status" value="1"/>
</dbReference>
<evidence type="ECO:0000256" key="14">
    <source>
        <dbReference type="ARBA" id="ARBA00073229"/>
    </source>
</evidence>
<dbReference type="PROSITE" id="PS51447">
    <property type="entry name" value="FDX_ACB"/>
    <property type="match status" value="1"/>
</dbReference>
<evidence type="ECO:0000313" key="18">
    <source>
        <dbReference type="Proteomes" id="UP000701801"/>
    </source>
</evidence>
<dbReference type="GO" id="GO:0005759">
    <property type="term" value="C:mitochondrial matrix"/>
    <property type="evidence" value="ECO:0007669"/>
    <property type="project" value="UniProtKB-SubCell"/>
</dbReference>
<evidence type="ECO:0000256" key="2">
    <source>
        <dbReference type="ARBA" id="ARBA00008226"/>
    </source>
</evidence>
<keyword evidence="6" id="KW-0067">ATP-binding</keyword>
<comment type="similarity">
    <text evidence="2">Belongs to the class-II aminoacyl-tRNA synthetase family.</text>
</comment>
<gene>
    <name evidence="17" type="ORF">HYALB_00004150</name>
</gene>
<dbReference type="InterPro" id="IPR036690">
    <property type="entry name" value="Fdx_antiC-bd_sf"/>
</dbReference>
<dbReference type="GO" id="GO:0004826">
    <property type="term" value="F:phenylalanine-tRNA ligase activity"/>
    <property type="evidence" value="ECO:0007669"/>
    <property type="project" value="UniProtKB-EC"/>
</dbReference>
<dbReference type="PANTHER" id="PTHR11538:SF41">
    <property type="entry name" value="PHENYLALANINE--TRNA LIGASE, MITOCHONDRIAL"/>
    <property type="match status" value="1"/>
</dbReference>
<dbReference type="InterPro" id="IPR006195">
    <property type="entry name" value="aa-tRNA-synth_II"/>
</dbReference>
<organism evidence="17 18">
    <name type="scientific">Hymenoscyphus albidus</name>
    <dbReference type="NCBI Taxonomy" id="595503"/>
    <lineage>
        <taxon>Eukaryota</taxon>
        <taxon>Fungi</taxon>
        <taxon>Dikarya</taxon>
        <taxon>Ascomycota</taxon>
        <taxon>Pezizomycotina</taxon>
        <taxon>Leotiomycetes</taxon>
        <taxon>Helotiales</taxon>
        <taxon>Helotiaceae</taxon>
        <taxon>Hymenoscyphus</taxon>
    </lineage>
</organism>
<keyword evidence="18" id="KW-1185">Reference proteome</keyword>
<evidence type="ECO:0000256" key="9">
    <source>
        <dbReference type="ARBA" id="ARBA00023128"/>
    </source>
</evidence>
<proteinExistence type="inferred from homology"/>
<comment type="catalytic activity">
    <reaction evidence="12">
        <text>tRNA(Phe) + L-phenylalanine + ATP = L-phenylalanyl-tRNA(Phe) + AMP + diphosphate + H(+)</text>
        <dbReference type="Rhea" id="RHEA:19413"/>
        <dbReference type="Rhea" id="RHEA-COMP:9668"/>
        <dbReference type="Rhea" id="RHEA-COMP:9699"/>
        <dbReference type="ChEBI" id="CHEBI:15378"/>
        <dbReference type="ChEBI" id="CHEBI:30616"/>
        <dbReference type="ChEBI" id="CHEBI:33019"/>
        <dbReference type="ChEBI" id="CHEBI:58095"/>
        <dbReference type="ChEBI" id="CHEBI:78442"/>
        <dbReference type="ChEBI" id="CHEBI:78531"/>
        <dbReference type="ChEBI" id="CHEBI:456215"/>
        <dbReference type="EC" id="6.1.1.20"/>
    </reaction>
</comment>
<evidence type="ECO:0000256" key="10">
    <source>
        <dbReference type="ARBA" id="ARBA00023146"/>
    </source>
</evidence>
<dbReference type="FunFam" id="3.30.930.10:FF:000053">
    <property type="entry name" value="Phenylalanyl-tRNA synthetase mitochondrial"/>
    <property type="match status" value="1"/>
</dbReference>
<evidence type="ECO:0000256" key="1">
    <source>
        <dbReference type="ARBA" id="ARBA00004305"/>
    </source>
</evidence>
<protein>
    <recommendedName>
        <fullName evidence="14">Phenylalanine--tRNA ligase, mitochondrial</fullName>
        <ecNumber evidence="3">6.1.1.20</ecNumber>
    </recommendedName>
    <alternativeName>
        <fullName evidence="11">Phenylalanyl-tRNA synthetase</fullName>
    </alternativeName>
</protein>
<dbReference type="SUPFAM" id="SSF54991">
    <property type="entry name" value="Anticodon-binding domain of PheRS"/>
    <property type="match status" value="1"/>
</dbReference>
<dbReference type="Gene3D" id="3.30.70.380">
    <property type="entry name" value="Ferrodoxin-fold anticodon-binding domain"/>
    <property type="match status" value="1"/>
</dbReference>
<keyword evidence="8" id="KW-0809">Transit peptide</keyword>
<dbReference type="InterPro" id="IPR002319">
    <property type="entry name" value="Phenylalanyl-tRNA_Synthase"/>
</dbReference>
<dbReference type="AlphaFoldDB" id="A0A9N9LLC6"/>
<evidence type="ECO:0000256" key="11">
    <source>
        <dbReference type="ARBA" id="ARBA00031194"/>
    </source>
</evidence>
<evidence type="ECO:0000313" key="17">
    <source>
        <dbReference type="EMBL" id="CAG8974454.1"/>
    </source>
</evidence>
<feature type="domain" description="FDX-ACB" evidence="16">
    <location>
        <begin position="383"/>
        <end position="488"/>
    </location>
</feature>
<evidence type="ECO:0000256" key="7">
    <source>
        <dbReference type="ARBA" id="ARBA00022917"/>
    </source>
</evidence>
<dbReference type="InterPro" id="IPR005121">
    <property type="entry name" value="Fdx_antiC-bd"/>
</dbReference>
<evidence type="ECO:0000256" key="6">
    <source>
        <dbReference type="ARBA" id="ARBA00022840"/>
    </source>
</evidence>
<dbReference type="OrthoDB" id="4457at2759"/>
<dbReference type="InterPro" id="IPR045864">
    <property type="entry name" value="aa-tRNA-synth_II/BPL/LPL"/>
</dbReference>
<keyword evidence="5" id="KW-0547">Nucleotide-binding</keyword>
<dbReference type="GO" id="GO:0006432">
    <property type="term" value="P:phenylalanyl-tRNA aminoacylation"/>
    <property type="evidence" value="ECO:0007669"/>
    <property type="project" value="InterPro"/>
</dbReference>
<comment type="caution">
    <text evidence="17">The sequence shown here is derived from an EMBL/GenBank/DDBJ whole genome shotgun (WGS) entry which is preliminary data.</text>
</comment>
<keyword evidence="9" id="KW-0496">Mitochondrion</keyword>
<dbReference type="EMBL" id="CAJVRM010000104">
    <property type="protein sequence ID" value="CAG8974454.1"/>
    <property type="molecule type" value="Genomic_DNA"/>
</dbReference>
<dbReference type="Proteomes" id="UP000701801">
    <property type="component" value="Unassembled WGS sequence"/>
</dbReference>
<evidence type="ECO:0000256" key="5">
    <source>
        <dbReference type="ARBA" id="ARBA00022741"/>
    </source>
</evidence>
<dbReference type="FunFam" id="3.30.70.380:FF:000002">
    <property type="entry name" value="phenylalanine--tRNA ligase, mitochondrial"/>
    <property type="match status" value="1"/>
</dbReference>
<evidence type="ECO:0000256" key="12">
    <source>
        <dbReference type="ARBA" id="ARBA00049255"/>
    </source>
</evidence>
<evidence type="ECO:0000259" key="16">
    <source>
        <dbReference type="PROSITE" id="PS51447"/>
    </source>
</evidence>
<dbReference type="EC" id="6.1.1.20" evidence="3"/>
<dbReference type="Pfam" id="PF03147">
    <property type="entry name" value="FDX-ACB"/>
    <property type="match status" value="1"/>
</dbReference>
<keyword evidence="10" id="KW-0030">Aminoacyl-tRNA synthetase</keyword>
<dbReference type="SMART" id="SM00896">
    <property type="entry name" value="FDX-ACB"/>
    <property type="match status" value="1"/>
</dbReference>
<evidence type="ECO:0000256" key="3">
    <source>
        <dbReference type="ARBA" id="ARBA00012814"/>
    </source>
</evidence>
<dbReference type="GO" id="GO:0000049">
    <property type="term" value="F:tRNA binding"/>
    <property type="evidence" value="ECO:0007669"/>
    <property type="project" value="InterPro"/>
</dbReference>
<dbReference type="PANTHER" id="PTHR11538">
    <property type="entry name" value="PHENYLALANYL-TRNA SYNTHETASE"/>
    <property type="match status" value="1"/>
</dbReference>
<dbReference type="Pfam" id="PF01409">
    <property type="entry name" value="tRNA-synt_2d"/>
    <property type="match status" value="2"/>
</dbReference>
<name>A0A9N9LLC6_9HELO</name>
<sequence>MASLARRQRLSTAREALALFTGLANVSPRSLRVCSRCRHSSTSTGTAPAKVTLGTKVYPTDSWFNVPSTIASAIDRKLHVQKDHPISITRSIIESKFPAPTYQHYSSFFPVVTTHQNFDSLGFPQDHPGRSKTDTYYVNAETVLRTHTSAHQADVFRANKSAGYTISADVYRRDAIDRTHYPVFHQMEGARVWDRKKVPGGDIVAAVWADLADLPQHKMIVEDPNPPIHPERNPLQHGHTSQEAEAIAAHLKRSLELVVAEIFSRAKAAHTATNPEYRDEPLKVRWVEAYFPFTSPSWELEIFWQGDWLEVLGCGVVKQEILDGAGVPSQLGWAFGLGLERIAMLLFSIPDIRLFWSQDSRFLSQFTGVSSSIQTLKSFVPFSKYPTCYKDVAFWLRSTSSAAGGGSSANTHDFHENDVMEIVRDIGGDVVEDVRKTDEFTHPKTGRRSLCYRINYRSLERTLTNEEVNGMQERVRGELVAKLGVELR</sequence>
<comment type="subcellular location">
    <subcellularLocation>
        <location evidence="1">Mitochondrion matrix</location>
    </subcellularLocation>
</comment>
<evidence type="ECO:0000256" key="13">
    <source>
        <dbReference type="ARBA" id="ARBA00057761"/>
    </source>
</evidence>
<comment type="function">
    <text evidence="13">Is responsible for the charging of tRNA(Phe) with phenylalanine in mitochondrial translation.</text>
</comment>
<evidence type="ECO:0000259" key="15">
    <source>
        <dbReference type="PROSITE" id="PS50862"/>
    </source>
</evidence>
<reference evidence="17" key="1">
    <citation type="submission" date="2021-07" db="EMBL/GenBank/DDBJ databases">
        <authorList>
            <person name="Durling M."/>
        </authorList>
    </citation>
    <scope>NUCLEOTIDE SEQUENCE</scope>
</reference>
<dbReference type="CDD" id="cd00496">
    <property type="entry name" value="PheRS_alpha_core"/>
    <property type="match status" value="1"/>
</dbReference>
<dbReference type="SUPFAM" id="SSF55681">
    <property type="entry name" value="Class II aaRS and biotin synthetases"/>
    <property type="match status" value="1"/>
</dbReference>
<keyword evidence="7" id="KW-0648">Protein biosynthesis</keyword>
<feature type="domain" description="Aminoacyl-transfer RNA synthetases class-II family profile" evidence="15">
    <location>
        <begin position="153"/>
        <end position="381"/>
    </location>
</feature>
<dbReference type="NCBIfam" id="TIGR00469">
    <property type="entry name" value="pheS_mito"/>
    <property type="match status" value="1"/>
</dbReference>